<gene>
    <name evidence="3" type="ORF">ODALV1_LOCUS15269</name>
</gene>
<dbReference type="Proteomes" id="UP001642540">
    <property type="component" value="Unassembled WGS sequence"/>
</dbReference>
<dbReference type="CDD" id="cd00030">
    <property type="entry name" value="C2"/>
    <property type="match status" value="1"/>
</dbReference>
<dbReference type="Gene3D" id="2.60.40.150">
    <property type="entry name" value="C2 domain"/>
    <property type="match status" value="1"/>
</dbReference>
<reference evidence="3 4" key="1">
    <citation type="submission" date="2024-08" db="EMBL/GenBank/DDBJ databases">
        <authorList>
            <person name="Cucini C."/>
            <person name="Frati F."/>
        </authorList>
    </citation>
    <scope>NUCLEOTIDE SEQUENCE [LARGE SCALE GENOMIC DNA]</scope>
</reference>
<protein>
    <recommendedName>
        <fullName evidence="2">C2 domain-containing protein</fullName>
    </recommendedName>
</protein>
<organism evidence="3 4">
    <name type="scientific">Orchesella dallaii</name>
    <dbReference type="NCBI Taxonomy" id="48710"/>
    <lineage>
        <taxon>Eukaryota</taxon>
        <taxon>Metazoa</taxon>
        <taxon>Ecdysozoa</taxon>
        <taxon>Arthropoda</taxon>
        <taxon>Hexapoda</taxon>
        <taxon>Collembola</taxon>
        <taxon>Entomobryomorpha</taxon>
        <taxon>Entomobryoidea</taxon>
        <taxon>Orchesellidae</taxon>
        <taxon>Orchesellinae</taxon>
        <taxon>Orchesella</taxon>
    </lineage>
</organism>
<accession>A0ABP1QUP7</accession>
<dbReference type="Pfam" id="PF00168">
    <property type="entry name" value="C2"/>
    <property type="match status" value="1"/>
</dbReference>
<feature type="chain" id="PRO_5047049820" description="C2 domain-containing protein" evidence="1">
    <location>
        <begin position="20"/>
        <end position="161"/>
    </location>
</feature>
<keyword evidence="1" id="KW-0732">Signal</keyword>
<comment type="caution">
    <text evidence="3">The sequence shown here is derived from an EMBL/GenBank/DDBJ whole genome shotgun (WGS) entry which is preliminary data.</text>
</comment>
<feature type="domain" description="C2" evidence="2">
    <location>
        <begin position="21"/>
        <end position="148"/>
    </location>
</feature>
<dbReference type="SUPFAM" id="SSF49562">
    <property type="entry name" value="C2 domain (Calcium/lipid-binding domain, CaLB)"/>
    <property type="match status" value="1"/>
</dbReference>
<sequence length="161" mass="18186">MYNFAVVFVIGCLCAAGYSVPIDNRSLIGKSDQSIKSNASITISFYATNLSGCDLLSACDTTVTILCSSIYSDWKQCGQTKKIRNNNNPVYPELFTFEHVPGSSQRWRFDLKDHNLFGSKLMGSYSYIVDEYADLKENLIQNEVPDNRGILWLQRTEEDVE</sequence>
<keyword evidence="4" id="KW-1185">Reference proteome</keyword>
<dbReference type="PROSITE" id="PS50004">
    <property type="entry name" value="C2"/>
    <property type="match status" value="1"/>
</dbReference>
<feature type="signal peptide" evidence="1">
    <location>
        <begin position="1"/>
        <end position="19"/>
    </location>
</feature>
<proteinExistence type="predicted"/>
<evidence type="ECO:0000259" key="2">
    <source>
        <dbReference type="PROSITE" id="PS50004"/>
    </source>
</evidence>
<dbReference type="InterPro" id="IPR000008">
    <property type="entry name" value="C2_dom"/>
</dbReference>
<evidence type="ECO:0000256" key="1">
    <source>
        <dbReference type="SAM" id="SignalP"/>
    </source>
</evidence>
<dbReference type="InterPro" id="IPR035892">
    <property type="entry name" value="C2_domain_sf"/>
</dbReference>
<evidence type="ECO:0000313" key="3">
    <source>
        <dbReference type="EMBL" id="CAL8111693.1"/>
    </source>
</evidence>
<evidence type="ECO:0000313" key="4">
    <source>
        <dbReference type="Proteomes" id="UP001642540"/>
    </source>
</evidence>
<name>A0ABP1QUP7_9HEXA</name>
<dbReference type="EMBL" id="CAXLJM020000046">
    <property type="protein sequence ID" value="CAL8111693.1"/>
    <property type="molecule type" value="Genomic_DNA"/>
</dbReference>